<organism evidence="13 14">
    <name type="scientific">Strongylocentrotus purpuratus</name>
    <name type="common">Purple sea urchin</name>
    <dbReference type="NCBI Taxonomy" id="7668"/>
    <lineage>
        <taxon>Eukaryota</taxon>
        <taxon>Metazoa</taxon>
        <taxon>Echinodermata</taxon>
        <taxon>Eleutherozoa</taxon>
        <taxon>Echinozoa</taxon>
        <taxon>Echinoidea</taxon>
        <taxon>Euechinoidea</taxon>
        <taxon>Echinacea</taxon>
        <taxon>Camarodonta</taxon>
        <taxon>Echinidea</taxon>
        <taxon>Strongylocentrotidae</taxon>
        <taxon>Strongylocentrotus</taxon>
    </lineage>
</organism>
<sequence length="384" mass="44071">MADICTLEHATLKVPYENLNKNFRNCQKVIDREVAHVMQVTNDLEKCLDGKEPTVGVVVTLLDSVVDKLTVLKRKAAEAIALEEESAQACKKRLAHLKEHDTTTGSALSQWKKKRIDRMLVEYFLRAGYYETAVKLARHSQIEELTNIDLFLVSKEVEESLIRRETAPCLQWCHNNKTKLRRIKSTLEVNLRTQEFIELIRCEFRVEAVRHARKYFGSLDGEQIKKIMVLLAFPSNPNISEYKELFDDLRWQKLVGQFREENYKLFQFNTTPVLTLTLEAGLAAMKTPQCYTEHSKNADCPACSKNLNELAKSLPFAHCAQSRLVCSLSGHVMNEHNPPMMLPNGYVYGEKSLLNFAADNHGRIICPKTKKVYSMDELEKVFIM</sequence>
<dbReference type="EnsemblMetazoa" id="XM_030986199">
    <property type="protein sequence ID" value="XP_030842059"/>
    <property type="gene ID" value="LOC583553"/>
</dbReference>
<evidence type="ECO:0000256" key="1">
    <source>
        <dbReference type="ARBA" id="ARBA00004109"/>
    </source>
</evidence>
<evidence type="ECO:0000256" key="5">
    <source>
        <dbReference type="ARBA" id="ARBA00022723"/>
    </source>
</evidence>
<protein>
    <recommendedName>
        <fullName evidence="3">E3 ubiquitin-protein transferase MAEA</fullName>
    </recommendedName>
    <alternativeName>
        <fullName evidence="9">Macrophage erythroblast attacher</fullName>
    </alternativeName>
</protein>
<keyword evidence="6 10" id="KW-0863">Zinc-finger</keyword>
<evidence type="ECO:0000256" key="8">
    <source>
        <dbReference type="ARBA" id="ARBA00023057"/>
    </source>
</evidence>
<dbReference type="GO" id="GO:0005634">
    <property type="term" value="C:nucleus"/>
    <property type="evidence" value="ECO:0000318"/>
    <property type="project" value="GO_Central"/>
</dbReference>
<proteinExistence type="predicted"/>
<dbReference type="InterPro" id="IPR045098">
    <property type="entry name" value="Fyv10_fam"/>
</dbReference>
<evidence type="ECO:0000313" key="14">
    <source>
        <dbReference type="Proteomes" id="UP000007110"/>
    </source>
</evidence>
<reference evidence="14" key="1">
    <citation type="submission" date="2015-02" db="EMBL/GenBank/DDBJ databases">
        <title>Genome sequencing for Strongylocentrotus purpuratus.</title>
        <authorList>
            <person name="Murali S."/>
            <person name="Liu Y."/>
            <person name="Vee V."/>
            <person name="English A."/>
            <person name="Wang M."/>
            <person name="Skinner E."/>
            <person name="Han Y."/>
            <person name="Muzny D.M."/>
            <person name="Worley K.C."/>
            <person name="Gibbs R.A."/>
        </authorList>
    </citation>
    <scope>NUCLEOTIDE SEQUENCE</scope>
</reference>
<dbReference type="Proteomes" id="UP000007110">
    <property type="component" value="Unassembled WGS sequence"/>
</dbReference>
<feature type="domain" description="RING-Gid-type" evidence="12">
    <location>
        <begin position="300"/>
        <end position="369"/>
    </location>
</feature>
<dbReference type="InterPro" id="IPR044063">
    <property type="entry name" value="ZF_RING_GID"/>
</dbReference>
<dbReference type="PANTHER" id="PTHR12170:SF2">
    <property type="entry name" value="E3 UBIQUITIN-PROTEIN TRANSFERASE MAEA"/>
    <property type="match status" value="1"/>
</dbReference>
<reference evidence="13" key="2">
    <citation type="submission" date="2021-01" db="UniProtKB">
        <authorList>
            <consortium name="EnsemblMetazoa"/>
        </authorList>
    </citation>
    <scope>IDENTIFICATION</scope>
</reference>
<dbReference type="PROSITE" id="PS50896">
    <property type="entry name" value="LISH"/>
    <property type="match status" value="1"/>
</dbReference>
<keyword evidence="8" id="KW-0265">Erythrocyte maturation</keyword>
<feature type="domain" description="CTLH" evidence="11">
    <location>
        <begin position="155"/>
        <end position="207"/>
    </location>
</feature>
<dbReference type="CDD" id="cd16659">
    <property type="entry name" value="RING-Ubox_Emp"/>
    <property type="match status" value="1"/>
</dbReference>
<dbReference type="SMART" id="SM00667">
    <property type="entry name" value="LisH"/>
    <property type="match status" value="1"/>
</dbReference>
<evidence type="ECO:0000256" key="9">
    <source>
        <dbReference type="ARBA" id="ARBA00029678"/>
    </source>
</evidence>
<dbReference type="InterPro" id="IPR006594">
    <property type="entry name" value="LisH"/>
</dbReference>
<dbReference type="InterPro" id="IPR006595">
    <property type="entry name" value="CTLH_C"/>
</dbReference>
<dbReference type="AlphaFoldDB" id="A0A7M7NUT8"/>
<keyword evidence="4" id="KW-0963">Cytoplasm</keyword>
<dbReference type="PROSITE" id="PS50897">
    <property type="entry name" value="CTLH"/>
    <property type="match status" value="1"/>
</dbReference>
<dbReference type="GO" id="GO:0043161">
    <property type="term" value="P:proteasome-mediated ubiquitin-dependent protein catabolic process"/>
    <property type="evidence" value="ECO:0000318"/>
    <property type="project" value="GO_Central"/>
</dbReference>
<dbReference type="SMART" id="SM00668">
    <property type="entry name" value="CTLH"/>
    <property type="match status" value="1"/>
</dbReference>
<accession>A0A7M7NUT8</accession>
<dbReference type="CTD" id="10296"/>
<dbReference type="KEGG" id="spu:583553"/>
<dbReference type="InterPro" id="IPR013144">
    <property type="entry name" value="CRA_dom"/>
</dbReference>
<evidence type="ECO:0000256" key="7">
    <source>
        <dbReference type="ARBA" id="ARBA00022833"/>
    </source>
</evidence>
<evidence type="ECO:0000256" key="2">
    <source>
        <dbReference type="ARBA" id="ARBA00004496"/>
    </source>
</evidence>
<dbReference type="GO" id="GO:0061630">
    <property type="term" value="F:ubiquitin protein ligase activity"/>
    <property type="evidence" value="ECO:0007669"/>
    <property type="project" value="InterPro"/>
</dbReference>
<evidence type="ECO:0000259" key="11">
    <source>
        <dbReference type="PROSITE" id="PS50897"/>
    </source>
</evidence>
<dbReference type="GO" id="GO:0034657">
    <property type="term" value="C:GID complex"/>
    <property type="evidence" value="ECO:0000318"/>
    <property type="project" value="GO_Central"/>
</dbReference>
<evidence type="ECO:0000256" key="3">
    <source>
        <dbReference type="ARBA" id="ARBA00014384"/>
    </source>
</evidence>
<dbReference type="InterPro" id="IPR024964">
    <property type="entry name" value="CTLH/CRA"/>
</dbReference>
<comment type="subcellular location">
    <subcellularLocation>
        <location evidence="2">Cytoplasm</location>
    </subcellularLocation>
    <subcellularLocation>
        <location evidence="1">Nucleus matrix</location>
    </subcellularLocation>
</comment>
<evidence type="ECO:0000256" key="4">
    <source>
        <dbReference type="ARBA" id="ARBA00022490"/>
    </source>
</evidence>
<dbReference type="SUPFAM" id="SSF57850">
    <property type="entry name" value="RING/U-box"/>
    <property type="match status" value="1"/>
</dbReference>
<dbReference type="GO" id="GO:0008270">
    <property type="term" value="F:zinc ion binding"/>
    <property type="evidence" value="ECO:0007669"/>
    <property type="project" value="UniProtKB-KW"/>
</dbReference>
<dbReference type="RefSeq" id="XP_030842059.1">
    <property type="nucleotide sequence ID" value="XM_030986199.1"/>
</dbReference>
<dbReference type="OrthoDB" id="1933455at2759"/>
<evidence type="ECO:0000256" key="6">
    <source>
        <dbReference type="ARBA" id="ARBA00022771"/>
    </source>
</evidence>
<dbReference type="SMART" id="SM00757">
    <property type="entry name" value="CRA"/>
    <property type="match status" value="1"/>
</dbReference>
<evidence type="ECO:0000256" key="10">
    <source>
        <dbReference type="PROSITE-ProRule" id="PRU01215"/>
    </source>
</evidence>
<dbReference type="GO" id="GO:0005737">
    <property type="term" value="C:cytoplasm"/>
    <property type="evidence" value="ECO:0000318"/>
    <property type="project" value="GO_Central"/>
</dbReference>
<dbReference type="GO" id="GO:0016363">
    <property type="term" value="C:nuclear matrix"/>
    <property type="evidence" value="ECO:0007669"/>
    <property type="project" value="UniProtKB-SubCell"/>
</dbReference>
<keyword evidence="5" id="KW-0479">Metal-binding</keyword>
<dbReference type="Pfam" id="PF10607">
    <property type="entry name" value="CTLH"/>
    <property type="match status" value="1"/>
</dbReference>
<dbReference type="FunCoup" id="A0A7M7NUT8">
    <property type="interactions" value="1911"/>
</dbReference>
<dbReference type="InParanoid" id="A0A7M7NUT8"/>
<dbReference type="GO" id="GO:0043249">
    <property type="term" value="P:erythrocyte maturation"/>
    <property type="evidence" value="ECO:0007669"/>
    <property type="project" value="UniProtKB-KW"/>
</dbReference>
<keyword evidence="14" id="KW-1185">Reference proteome</keyword>
<dbReference type="PROSITE" id="PS51867">
    <property type="entry name" value="ZF_RING_GID"/>
    <property type="match status" value="1"/>
</dbReference>
<dbReference type="GeneID" id="583553"/>
<feature type="zinc finger region" description="RING-Gid-type" evidence="10">
    <location>
        <begin position="300"/>
        <end position="369"/>
    </location>
</feature>
<evidence type="ECO:0000259" key="12">
    <source>
        <dbReference type="PROSITE" id="PS51867"/>
    </source>
</evidence>
<evidence type="ECO:0000313" key="13">
    <source>
        <dbReference type="EnsemblMetazoa" id="XP_030842059"/>
    </source>
</evidence>
<name>A0A7M7NUT8_STRPU</name>
<keyword evidence="7" id="KW-0862">Zinc</keyword>
<dbReference type="OMA" id="ANHETAR"/>
<dbReference type="PANTHER" id="PTHR12170">
    <property type="entry name" value="MACROPHAGE ERYTHROBLAST ATTACHER-RELATED"/>
    <property type="match status" value="1"/>
</dbReference>